<dbReference type="Proteomes" id="UP001417504">
    <property type="component" value="Unassembled WGS sequence"/>
</dbReference>
<keyword evidence="4" id="KW-1185">Reference proteome</keyword>
<dbReference type="InterPro" id="IPR003854">
    <property type="entry name" value="GASA"/>
</dbReference>
<accession>A0AAP0EVU3</accession>
<proteinExistence type="inferred from homology"/>
<feature type="chain" id="PRO_5042941132" description="Snakin-2" evidence="2">
    <location>
        <begin position="23"/>
        <end position="114"/>
    </location>
</feature>
<dbReference type="EMBL" id="JBBNAE010000009">
    <property type="protein sequence ID" value="KAK9095949.1"/>
    <property type="molecule type" value="Genomic_DNA"/>
</dbReference>
<name>A0AAP0EVU3_9MAGN</name>
<evidence type="ECO:0008006" key="5">
    <source>
        <dbReference type="Google" id="ProtNLM"/>
    </source>
</evidence>
<feature type="signal peptide" evidence="2">
    <location>
        <begin position="1"/>
        <end position="22"/>
    </location>
</feature>
<comment type="similarity">
    <text evidence="1">Belongs to the GASA family.</text>
</comment>
<gene>
    <name evidence="3" type="ORF">Sjap_021446</name>
</gene>
<evidence type="ECO:0000313" key="3">
    <source>
        <dbReference type="EMBL" id="KAK9095949.1"/>
    </source>
</evidence>
<dbReference type="Pfam" id="PF02704">
    <property type="entry name" value="GASA"/>
    <property type="match status" value="1"/>
</dbReference>
<dbReference type="PANTHER" id="PTHR23201:SF20">
    <property type="entry name" value="GIBBERELLIN-REGULATED PROTEIN 9-LIKE"/>
    <property type="match status" value="1"/>
</dbReference>
<protein>
    <recommendedName>
        <fullName evidence="5">Snakin-2</fullName>
    </recommendedName>
</protein>
<evidence type="ECO:0000256" key="2">
    <source>
        <dbReference type="SAM" id="SignalP"/>
    </source>
</evidence>
<sequence>MKLLLSMFIVLLLVLPQEFVEASDSTTLDSLSTIKEGDVGEVAALHKMYLRPKINCEFACARRCRESSRVKVCARACGSCCERCQCVPPGTYGNKAACPCYATLRTHGRKPKCP</sequence>
<reference evidence="3 4" key="1">
    <citation type="submission" date="2024-01" db="EMBL/GenBank/DDBJ databases">
        <title>Genome assemblies of Stephania.</title>
        <authorList>
            <person name="Yang L."/>
        </authorList>
    </citation>
    <scope>NUCLEOTIDE SEQUENCE [LARGE SCALE GENOMIC DNA]</scope>
    <source>
        <strain evidence="3">QJT</strain>
        <tissue evidence="3">Leaf</tissue>
    </source>
</reference>
<dbReference type="AlphaFoldDB" id="A0AAP0EVU3"/>
<evidence type="ECO:0000256" key="1">
    <source>
        <dbReference type="ARBA" id="ARBA00010582"/>
    </source>
</evidence>
<evidence type="ECO:0000313" key="4">
    <source>
        <dbReference type="Proteomes" id="UP001417504"/>
    </source>
</evidence>
<dbReference type="PANTHER" id="PTHR23201">
    <property type="entry name" value="EXTENSIN, PROLINE-RICH PROTEIN"/>
    <property type="match status" value="1"/>
</dbReference>
<keyword evidence="2" id="KW-0732">Signal</keyword>
<comment type="caution">
    <text evidence="3">The sequence shown here is derived from an EMBL/GenBank/DDBJ whole genome shotgun (WGS) entry which is preliminary data.</text>
</comment>
<organism evidence="3 4">
    <name type="scientific">Stephania japonica</name>
    <dbReference type="NCBI Taxonomy" id="461633"/>
    <lineage>
        <taxon>Eukaryota</taxon>
        <taxon>Viridiplantae</taxon>
        <taxon>Streptophyta</taxon>
        <taxon>Embryophyta</taxon>
        <taxon>Tracheophyta</taxon>
        <taxon>Spermatophyta</taxon>
        <taxon>Magnoliopsida</taxon>
        <taxon>Ranunculales</taxon>
        <taxon>Menispermaceae</taxon>
        <taxon>Menispermoideae</taxon>
        <taxon>Cissampelideae</taxon>
        <taxon>Stephania</taxon>
    </lineage>
</organism>